<name>A0A409W4C5_9AGAR</name>
<keyword evidence="2" id="KW-1185">Reference proteome</keyword>
<comment type="caution">
    <text evidence="1">The sequence shown here is derived from an EMBL/GenBank/DDBJ whole genome shotgun (WGS) entry which is preliminary data.</text>
</comment>
<organism evidence="1 2">
    <name type="scientific">Gymnopilus dilepis</name>
    <dbReference type="NCBI Taxonomy" id="231916"/>
    <lineage>
        <taxon>Eukaryota</taxon>
        <taxon>Fungi</taxon>
        <taxon>Dikarya</taxon>
        <taxon>Basidiomycota</taxon>
        <taxon>Agaricomycotina</taxon>
        <taxon>Agaricomycetes</taxon>
        <taxon>Agaricomycetidae</taxon>
        <taxon>Agaricales</taxon>
        <taxon>Agaricineae</taxon>
        <taxon>Hymenogastraceae</taxon>
        <taxon>Gymnopilus</taxon>
    </lineage>
</organism>
<proteinExistence type="predicted"/>
<protein>
    <submittedName>
        <fullName evidence="1">Uncharacterized protein</fullName>
    </submittedName>
</protein>
<reference evidence="1 2" key="1">
    <citation type="journal article" date="2018" name="Evol. Lett.">
        <title>Horizontal gene cluster transfer increased hallucinogenic mushroom diversity.</title>
        <authorList>
            <person name="Reynolds H.T."/>
            <person name="Vijayakumar V."/>
            <person name="Gluck-Thaler E."/>
            <person name="Korotkin H.B."/>
            <person name="Matheny P.B."/>
            <person name="Slot J.C."/>
        </authorList>
    </citation>
    <scope>NUCLEOTIDE SEQUENCE [LARGE SCALE GENOMIC DNA]</scope>
    <source>
        <strain evidence="1 2">SRW20</strain>
    </source>
</reference>
<sequence length="136" mass="15124">MASHERRIRYSFARHVIIDAQLPAPAVDTGEKSNRTATTENLHPSVVRPNVLHQPRLVSPNHLLARWTGMHVQLPMDVLNMVVQSLLVRHNALALRIEAGHGTFPVVIVLRLAIICISSGDAPWVVATIRQLMIVL</sequence>
<dbReference type="InParanoid" id="A0A409W4C5"/>
<evidence type="ECO:0000313" key="1">
    <source>
        <dbReference type="EMBL" id="PPQ73347.1"/>
    </source>
</evidence>
<dbReference type="EMBL" id="NHYE01005410">
    <property type="protein sequence ID" value="PPQ73347.1"/>
    <property type="molecule type" value="Genomic_DNA"/>
</dbReference>
<evidence type="ECO:0000313" key="2">
    <source>
        <dbReference type="Proteomes" id="UP000284706"/>
    </source>
</evidence>
<dbReference type="Proteomes" id="UP000284706">
    <property type="component" value="Unassembled WGS sequence"/>
</dbReference>
<gene>
    <name evidence="1" type="ORF">CVT26_015318</name>
</gene>
<accession>A0A409W4C5</accession>
<dbReference type="AlphaFoldDB" id="A0A409W4C5"/>